<dbReference type="AlphaFoldDB" id="A0A819AUQ5"/>
<protein>
    <recommendedName>
        <fullName evidence="1">BTB domain-containing protein</fullName>
    </recommendedName>
</protein>
<evidence type="ECO:0000313" key="3">
    <source>
        <dbReference type="Proteomes" id="UP000663836"/>
    </source>
</evidence>
<proteinExistence type="predicted"/>
<gene>
    <name evidence="2" type="ORF">JBS370_LOCUS14459</name>
</gene>
<dbReference type="PANTHER" id="PTHR24413">
    <property type="entry name" value="SPECKLE-TYPE POZ PROTEIN"/>
    <property type="match status" value="1"/>
</dbReference>
<dbReference type="Proteomes" id="UP000663836">
    <property type="component" value="Unassembled WGS sequence"/>
</dbReference>
<dbReference type="CDD" id="cd18186">
    <property type="entry name" value="BTB_POZ_ZBTB_KLHL-like"/>
    <property type="match status" value="1"/>
</dbReference>
<feature type="domain" description="BTB" evidence="1">
    <location>
        <begin position="1"/>
        <end position="70"/>
    </location>
</feature>
<dbReference type="EMBL" id="CAJOBD010001303">
    <property type="protein sequence ID" value="CAF3785696.1"/>
    <property type="molecule type" value="Genomic_DNA"/>
</dbReference>
<name>A0A819AUQ5_9BILA</name>
<organism evidence="2 3">
    <name type="scientific">Rotaria sordida</name>
    <dbReference type="NCBI Taxonomy" id="392033"/>
    <lineage>
        <taxon>Eukaryota</taxon>
        <taxon>Metazoa</taxon>
        <taxon>Spiralia</taxon>
        <taxon>Gnathifera</taxon>
        <taxon>Rotifera</taxon>
        <taxon>Eurotatoria</taxon>
        <taxon>Bdelloidea</taxon>
        <taxon>Philodinida</taxon>
        <taxon>Philodinidae</taxon>
        <taxon>Rotaria</taxon>
    </lineage>
</organism>
<evidence type="ECO:0000259" key="1">
    <source>
        <dbReference type="Pfam" id="PF00651"/>
    </source>
</evidence>
<accession>A0A819AUQ5</accession>
<dbReference type="Pfam" id="PF00651">
    <property type="entry name" value="BTB"/>
    <property type="match status" value="1"/>
</dbReference>
<dbReference type="SUPFAM" id="SSF54695">
    <property type="entry name" value="POZ domain"/>
    <property type="match status" value="1"/>
</dbReference>
<dbReference type="InterPro" id="IPR000210">
    <property type="entry name" value="BTB/POZ_dom"/>
</dbReference>
<dbReference type="InterPro" id="IPR011333">
    <property type="entry name" value="SKP1/BTB/POZ_sf"/>
</dbReference>
<reference evidence="2" key="1">
    <citation type="submission" date="2021-02" db="EMBL/GenBank/DDBJ databases">
        <authorList>
            <person name="Nowell W R."/>
        </authorList>
    </citation>
    <scope>NUCLEOTIDE SEQUENCE</scope>
</reference>
<comment type="caution">
    <text evidence="2">The sequence shown here is derived from an EMBL/GenBank/DDBJ whole genome shotgun (WGS) entry which is preliminary data.</text>
</comment>
<sequence length="141" mass="16268">MFSHSMLEDQNSTIEITDLQAETVRCLLEYIYTSNVEEINEHNAIEIFKAADKYELEFLKQKAELIMINSLSIINCTMLFIVADLHNAIELKKRILNFIMRNIIEIIETDDWRLLVEQHPVLATEAFVYSAEHAASCACSL</sequence>
<dbReference type="Gene3D" id="1.25.40.420">
    <property type="match status" value="1"/>
</dbReference>
<dbReference type="Gene3D" id="3.30.710.10">
    <property type="entry name" value="Potassium Channel Kv1.1, Chain A"/>
    <property type="match status" value="1"/>
</dbReference>
<evidence type="ECO:0000313" key="2">
    <source>
        <dbReference type="EMBL" id="CAF3785696.1"/>
    </source>
</evidence>